<evidence type="ECO:0000256" key="1">
    <source>
        <dbReference type="SAM" id="SignalP"/>
    </source>
</evidence>
<dbReference type="EMBL" id="JAABNT010000005">
    <property type="protein sequence ID" value="NEK22697.1"/>
    <property type="molecule type" value="Genomic_DNA"/>
</dbReference>
<accession>A0A6P0CA11</accession>
<reference evidence="2 3" key="1">
    <citation type="submission" date="2020-01" db="EMBL/GenBank/DDBJ databases">
        <title>Sulfitobacter sediminilitoris sp. nov., isolated from a tidal flat.</title>
        <authorList>
            <person name="Park S."/>
            <person name="Yoon J.-H."/>
        </authorList>
    </citation>
    <scope>NUCLEOTIDE SEQUENCE [LARGE SCALE GENOMIC DNA]</scope>
    <source>
        <strain evidence="2 3">JBTF-M27</strain>
    </source>
</reference>
<organism evidence="2 3">
    <name type="scientific">Sulfitobacter sediminilitoris</name>
    <dbReference type="NCBI Taxonomy" id="2698830"/>
    <lineage>
        <taxon>Bacteria</taxon>
        <taxon>Pseudomonadati</taxon>
        <taxon>Pseudomonadota</taxon>
        <taxon>Alphaproteobacteria</taxon>
        <taxon>Rhodobacterales</taxon>
        <taxon>Roseobacteraceae</taxon>
        <taxon>Sulfitobacter</taxon>
    </lineage>
</organism>
<dbReference type="AlphaFoldDB" id="A0A6P0CA11"/>
<gene>
    <name evidence="2" type="ORF">GV827_09790</name>
</gene>
<name>A0A6P0CA11_9RHOB</name>
<proteinExistence type="predicted"/>
<dbReference type="Proteomes" id="UP000468591">
    <property type="component" value="Unassembled WGS sequence"/>
</dbReference>
<dbReference type="RefSeq" id="WP_164353629.1">
    <property type="nucleotide sequence ID" value="NZ_JAABNT010000005.1"/>
</dbReference>
<keyword evidence="3" id="KW-1185">Reference proteome</keyword>
<evidence type="ECO:0000313" key="3">
    <source>
        <dbReference type="Proteomes" id="UP000468591"/>
    </source>
</evidence>
<dbReference type="InterPro" id="IPR021959">
    <property type="entry name" value="DUF3576"/>
</dbReference>
<dbReference type="PROSITE" id="PS51257">
    <property type="entry name" value="PROKAR_LIPOPROTEIN"/>
    <property type="match status" value="1"/>
</dbReference>
<comment type="caution">
    <text evidence="2">The sequence shown here is derived from an EMBL/GenBank/DDBJ whole genome shotgun (WGS) entry which is preliminary data.</text>
</comment>
<protein>
    <submittedName>
        <fullName evidence="2">DUF3576 domain-containing protein</fullName>
    </submittedName>
</protein>
<feature type="signal peptide" evidence="1">
    <location>
        <begin position="1"/>
        <end position="23"/>
    </location>
</feature>
<keyword evidence="1" id="KW-0732">Signal</keyword>
<evidence type="ECO:0000313" key="2">
    <source>
        <dbReference type="EMBL" id="NEK22697.1"/>
    </source>
</evidence>
<dbReference type="Pfam" id="PF12100">
    <property type="entry name" value="DUF3576"/>
    <property type="match status" value="1"/>
</dbReference>
<sequence length="166" mass="17963">MVRNTLCRIGIAVMLLGMLSACGTLRNLGSEATARPDTYTNANNPSNIETDPNNTIWSIFNRKSAERSVSVNKYLWSASLEVLNFLPVQSVDPFTGVIVTGYGTPPGGGRSYRATVLIDDPALDARSLNVALQTRGGRAVNRATARAVEDAILSRARELRIADNRL</sequence>
<feature type="chain" id="PRO_5027116713" evidence="1">
    <location>
        <begin position="24"/>
        <end position="166"/>
    </location>
</feature>